<dbReference type="PROSITE" id="PS51257">
    <property type="entry name" value="PROKAR_LIPOPROTEIN"/>
    <property type="match status" value="1"/>
</dbReference>
<proteinExistence type="predicted"/>
<dbReference type="EMBL" id="CAEZXY010000026">
    <property type="protein sequence ID" value="CAB4705802.1"/>
    <property type="molecule type" value="Genomic_DNA"/>
</dbReference>
<evidence type="ECO:0000313" key="1">
    <source>
        <dbReference type="EMBL" id="CAB4705802.1"/>
    </source>
</evidence>
<accession>A0A6J6Q5N4</accession>
<protein>
    <submittedName>
        <fullName evidence="1">Unannotated protein</fullName>
    </submittedName>
</protein>
<name>A0A6J6Q5N4_9ZZZZ</name>
<dbReference type="AlphaFoldDB" id="A0A6J6Q5N4"/>
<gene>
    <name evidence="1" type="ORF">UFOPK2624_00808</name>
</gene>
<organism evidence="1">
    <name type="scientific">freshwater metagenome</name>
    <dbReference type="NCBI Taxonomy" id="449393"/>
    <lineage>
        <taxon>unclassified sequences</taxon>
        <taxon>metagenomes</taxon>
        <taxon>ecological metagenomes</taxon>
    </lineage>
</organism>
<reference evidence="1" key="1">
    <citation type="submission" date="2020-05" db="EMBL/GenBank/DDBJ databases">
        <authorList>
            <person name="Chiriac C."/>
            <person name="Salcher M."/>
            <person name="Ghai R."/>
            <person name="Kavagutti S V."/>
        </authorList>
    </citation>
    <scope>NUCLEOTIDE SEQUENCE</scope>
</reference>
<sequence length="154" mass="16242">MLGRRVGAGVVALALVCMIGLSGCNQDNTPKEYNTLTQQNFLELCTNRYYDSTNSTIAQTGNTIKSGIDASSQDQCQCQYDVFVKQMPINKSAAQAQSGYTGTNFTDLNSKLKTDPEAAWAAVPESITNAVKACMSNSSSGTTTAPSTTTTTAG</sequence>